<dbReference type="NCBIfam" id="TIGR02434">
    <property type="entry name" value="CobF"/>
    <property type="match status" value="1"/>
</dbReference>
<evidence type="ECO:0000313" key="8">
    <source>
        <dbReference type="EMBL" id="NVP53930.1"/>
    </source>
</evidence>
<protein>
    <submittedName>
        <fullName evidence="8">Precorrin-6A synthase (Deacetylating)</fullName>
        <ecNumber evidence="8">2.1.1.152</ecNumber>
    </submittedName>
</protein>
<dbReference type="Gene3D" id="3.30.950.10">
    <property type="entry name" value="Methyltransferase, Cobalt-precorrin-4 Transmethylase, Domain 2"/>
    <property type="match status" value="1"/>
</dbReference>
<name>A0ABX2Q892_9HYPH</name>
<keyword evidence="5" id="KW-0949">S-adenosyl-L-methionine</keyword>
<evidence type="ECO:0000256" key="4">
    <source>
        <dbReference type="ARBA" id="ARBA00022679"/>
    </source>
</evidence>
<dbReference type="CDD" id="cd11643">
    <property type="entry name" value="Precorrin-6A-synthase"/>
    <property type="match status" value="1"/>
</dbReference>
<feature type="compositionally biased region" description="Polar residues" evidence="6">
    <location>
        <begin position="1"/>
        <end position="14"/>
    </location>
</feature>
<dbReference type="Pfam" id="PF00590">
    <property type="entry name" value="TP_methylase"/>
    <property type="match status" value="1"/>
</dbReference>
<dbReference type="PANTHER" id="PTHR43467:SF1">
    <property type="entry name" value="PRECORRIN-6A SYNTHASE [DEACETYLATING]"/>
    <property type="match status" value="1"/>
</dbReference>
<dbReference type="SUPFAM" id="SSF53790">
    <property type="entry name" value="Tetrapyrrole methylase"/>
    <property type="match status" value="1"/>
</dbReference>
<dbReference type="Gene3D" id="3.40.1010.10">
    <property type="entry name" value="Cobalt-precorrin-4 Transmethylase, Domain 1"/>
    <property type="match status" value="1"/>
</dbReference>
<dbReference type="GO" id="GO:0043819">
    <property type="term" value="F:precorrin-6A synthase (deacetylating) activity"/>
    <property type="evidence" value="ECO:0007669"/>
    <property type="project" value="UniProtKB-EC"/>
</dbReference>
<evidence type="ECO:0000256" key="2">
    <source>
        <dbReference type="ARBA" id="ARBA00022573"/>
    </source>
</evidence>
<keyword evidence="3 8" id="KW-0489">Methyltransferase</keyword>
<evidence type="ECO:0000256" key="6">
    <source>
        <dbReference type="SAM" id="MobiDB-lite"/>
    </source>
</evidence>
<comment type="pathway">
    <text evidence="1">Cofactor biosynthesis; adenosylcobalamin biosynthesis.</text>
</comment>
<dbReference type="Proteomes" id="UP000659172">
    <property type="component" value="Unassembled WGS sequence"/>
</dbReference>
<organism evidence="8 9">
    <name type="scientific">Mycoplana rhizolycopersici</name>
    <dbReference type="NCBI Taxonomy" id="2746702"/>
    <lineage>
        <taxon>Bacteria</taxon>
        <taxon>Pseudomonadati</taxon>
        <taxon>Pseudomonadota</taxon>
        <taxon>Alphaproteobacteria</taxon>
        <taxon>Hyphomicrobiales</taxon>
        <taxon>Rhizobiaceae</taxon>
        <taxon>Mycoplana</taxon>
    </lineage>
</organism>
<evidence type="ECO:0000256" key="1">
    <source>
        <dbReference type="ARBA" id="ARBA00004953"/>
    </source>
</evidence>
<comment type="caution">
    <text evidence="8">The sequence shown here is derived from an EMBL/GenBank/DDBJ whole genome shotgun (WGS) entry which is preliminary data.</text>
</comment>
<evidence type="ECO:0000313" key="9">
    <source>
        <dbReference type="Proteomes" id="UP000659172"/>
    </source>
</evidence>
<dbReference type="InterPro" id="IPR035996">
    <property type="entry name" value="4pyrrol_Methylase_sf"/>
</dbReference>
<dbReference type="InterPro" id="IPR014776">
    <property type="entry name" value="4pyrrole_Mease_sub2"/>
</dbReference>
<gene>
    <name evidence="8" type="ORF">HV823_01555</name>
</gene>
<keyword evidence="4 8" id="KW-0808">Transferase</keyword>
<dbReference type="InterPro" id="IPR000878">
    <property type="entry name" value="4pyrrol_Mease"/>
</dbReference>
<evidence type="ECO:0000256" key="3">
    <source>
        <dbReference type="ARBA" id="ARBA00022603"/>
    </source>
</evidence>
<evidence type="ECO:0000256" key="5">
    <source>
        <dbReference type="ARBA" id="ARBA00022691"/>
    </source>
</evidence>
<dbReference type="EMBL" id="JABXYK010000001">
    <property type="protein sequence ID" value="NVP53930.1"/>
    <property type="molecule type" value="Genomic_DNA"/>
</dbReference>
<keyword evidence="2" id="KW-0169">Cobalamin biosynthesis</keyword>
<feature type="domain" description="Tetrapyrrole methylase" evidence="7">
    <location>
        <begin position="80"/>
        <end position="299"/>
    </location>
</feature>
<accession>A0ABX2Q892</accession>
<dbReference type="InterPro" id="IPR012797">
    <property type="entry name" value="CobF"/>
</dbReference>
<proteinExistence type="predicted"/>
<evidence type="ECO:0000259" key="7">
    <source>
        <dbReference type="Pfam" id="PF00590"/>
    </source>
</evidence>
<feature type="region of interest" description="Disordered" evidence="6">
    <location>
        <begin position="1"/>
        <end position="67"/>
    </location>
</feature>
<dbReference type="EC" id="2.1.1.152" evidence="8"/>
<dbReference type="InterPro" id="IPR014777">
    <property type="entry name" value="4pyrrole_Mease_sub1"/>
</dbReference>
<dbReference type="GO" id="GO:0032259">
    <property type="term" value="P:methylation"/>
    <property type="evidence" value="ECO:0007669"/>
    <property type="project" value="UniProtKB-KW"/>
</dbReference>
<dbReference type="PANTHER" id="PTHR43467">
    <property type="entry name" value="COBALT-PRECORRIN-2 C(20)-METHYLTRANSFERASE"/>
    <property type="match status" value="1"/>
</dbReference>
<sequence>MRAFQPSSPCSSGCSAHPREPILPPARQRSETLRLKKTGRRRPQGTVLGRPLRLGRSCGTQAGPQPGALAARGVSVSRTILIIGIGAGNPEHMTVQAINALNRADVLLIPTKGEEKAFLADMRRDICERYLTNEATRIHEYAVPKRRTDGSYDGGVNDWHHAIASIYEETLLERSGPDDTIGLLVWGDPMLYDSTIRIVEHVRAAGRVAFELEVIPGITSIQALCASRKIALNRIGLPVQVTTGRRLSEGWPEGTGDVVVMLDGVEAFRTVQDRDAEIHWGAYLGTPLEITIAGRLGDVAETISETRSRARQENGWIMDTYLIRQRNGQEAEGET</sequence>
<keyword evidence="9" id="KW-1185">Reference proteome</keyword>
<reference evidence="8 9" key="1">
    <citation type="submission" date="2020-06" db="EMBL/GenBank/DDBJ databases">
        <title>Rhizobium sp.nov. isolated from the tomato plant.</title>
        <authorList>
            <person name="Thin K.K."/>
            <person name="Zhang X."/>
            <person name="He S."/>
        </authorList>
    </citation>
    <scope>NUCLEOTIDE SEQUENCE [LARGE SCALE GENOMIC DNA]</scope>
    <source>
        <strain evidence="8 9">DBTS2</strain>
    </source>
</reference>